<sequence length="475" mass="51238">MIRNISVRVTKLNKRKFMAAPTKPWERAGINYQNPGSLPANNMSGPPIGGTESLPPCCVPGASGLGNPPPIPSRPTQTGMGSRLSSPYGGYSTGSYSPYSSYGGMGGYGYSPYSSYGSMGYGGMGGYNRMGYGDDFNQNSIARLAEESSRPAFQSIESIVNAFTSVSMMLDSTFQAMYNSFRAVVGVADNFTRLKSQIGQVLSAFAVFRFLKYLYRKLLVLLRLRPQGYAEEAWSKASDVLSQLPDEGGAPKKSTWPIMLFFGVIMGGPWLIWRMISSLSGPSVKAWASGEDDHFVARAEYDFNGSSEEELSFKAGQLIKVAPKEIQPRMRGWLLASVDGQKVGIIPGNYVKVLGKKRGTKHQQQSSPGNTADPAQTPTLSSVNSASAPDLVSETSTCCKKSCDKSESVNSGQVKPVASAPCMDNFNSTSENSTSFANLEDAFPIDSNSQNNSVRQPENLNAKDILDANEDNLIN</sequence>
<feature type="compositionally biased region" description="Polar residues" evidence="13">
    <location>
        <begin position="74"/>
        <end position="84"/>
    </location>
</feature>
<protein>
    <recommendedName>
        <fullName evidence="11">Peroxisomal membrane protein PEX13</fullName>
    </recommendedName>
    <alternativeName>
        <fullName evidence="10">Peroxin-13</fullName>
    </alternativeName>
</protein>
<keyword evidence="5" id="KW-0653">Protein transport</keyword>
<evidence type="ECO:0000256" key="12">
    <source>
        <dbReference type="ARBA" id="ARBA00046271"/>
    </source>
</evidence>
<dbReference type="InterPro" id="IPR007223">
    <property type="entry name" value="Peroxin-13_N"/>
</dbReference>
<proteinExistence type="inferred from homology"/>
<dbReference type="HOGENOM" id="CLU_045457_0_0_1"/>
<dbReference type="Pfam" id="PF04088">
    <property type="entry name" value="Peroxin-13_N"/>
    <property type="match status" value="1"/>
</dbReference>
<dbReference type="PROSITE" id="PS50002">
    <property type="entry name" value="SH3"/>
    <property type="match status" value="1"/>
</dbReference>
<comment type="similarity">
    <text evidence="1">Belongs to the peroxin-13 family.</text>
</comment>
<dbReference type="EMBL" id="JH823239">
    <property type="protein sequence ID" value="EKC18080.1"/>
    <property type="molecule type" value="Genomic_DNA"/>
</dbReference>
<dbReference type="InterPro" id="IPR036028">
    <property type="entry name" value="SH3-like_dom_sf"/>
</dbReference>
<evidence type="ECO:0000256" key="11">
    <source>
        <dbReference type="ARBA" id="ARBA00034535"/>
    </source>
</evidence>
<gene>
    <name evidence="14" type="ORF">CGI_10015570</name>
</gene>
<feature type="region of interest" description="Disordered" evidence="13">
    <location>
        <begin position="447"/>
        <end position="475"/>
    </location>
</feature>
<feature type="compositionally biased region" description="Polar residues" evidence="13">
    <location>
        <begin position="362"/>
        <end position="388"/>
    </location>
</feature>
<evidence type="ECO:0000256" key="8">
    <source>
        <dbReference type="ARBA" id="ARBA00023136"/>
    </source>
</evidence>
<dbReference type="InterPro" id="IPR035463">
    <property type="entry name" value="Pex13"/>
</dbReference>
<dbReference type="GO" id="GO:0005778">
    <property type="term" value="C:peroxisomal membrane"/>
    <property type="evidence" value="ECO:0007669"/>
    <property type="project" value="UniProtKB-SubCell"/>
</dbReference>
<feature type="region of interest" description="Disordered" evidence="13">
    <location>
        <begin position="357"/>
        <end position="388"/>
    </location>
</feature>
<evidence type="ECO:0000256" key="6">
    <source>
        <dbReference type="ARBA" id="ARBA00022989"/>
    </source>
</evidence>
<accession>K1PNM8</accession>
<evidence type="ECO:0000256" key="10">
    <source>
        <dbReference type="ARBA" id="ARBA00029693"/>
    </source>
</evidence>
<evidence type="ECO:0000256" key="2">
    <source>
        <dbReference type="ARBA" id="ARBA00022443"/>
    </source>
</evidence>
<keyword evidence="7" id="KW-0811">Translocation</keyword>
<dbReference type="AlphaFoldDB" id="K1PNM8"/>
<dbReference type="InParanoid" id="K1PNM8"/>
<name>K1PNM8_MAGGI</name>
<dbReference type="PRINTS" id="PR00452">
    <property type="entry name" value="SH3DOMAIN"/>
</dbReference>
<dbReference type="CDD" id="cd11864">
    <property type="entry name" value="SH3_PEX13_eumet"/>
    <property type="match status" value="1"/>
</dbReference>
<comment type="subcellular location">
    <subcellularLocation>
        <location evidence="12">Peroxisome membrane</location>
    </subcellularLocation>
</comment>
<dbReference type="FunCoup" id="K1PNM8">
    <property type="interactions" value="512"/>
</dbReference>
<keyword evidence="9" id="KW-0576">Peroxisome</keyword>
<keyword evidence="6" id="KW-1133">Transmembrane helix</keyword>
<evidence type="ECO:0000256" key="3">
    <source>
        <dbReference type="ARBA" id="ARBA00022448"/>
    </source>
</evidence>
<dbReference type="Pfam" id="PF07653">
    <property type="entry name" value="SH3_2"/>
    <property type="match status" value="1"/>
</dbReference>
<evidence type="ECO:0000313" key="14">
    <source>
        <dbReference type="EMBL" id="EKC18080.1"/>
    </source>
</evidence>
<keyword evidence="8" id="KW-0472">Membrane</keyword>
<feature type="region of interest" description="Disordered" evidence="13">
    <location>
        <begin position="59"/>
        <end position="84"/>
    </location>
</feature>
<evidence type="ECO:0000256" key="13">
    <source>
        <dbReference type="SAM" id="MobiDB-lite"/>
    </source>
</evidence>
<evidence type="ECO:0000256" key="1">
    <source>
        <dbReference type="ARBA" id="ARBA00006033"/>
    </source>
</evidence>
<evidence type="ECO:0000256" key="4">
    <source>
        <dbReference type="ARBA" id="ARBA00022692"/>
    </source>
</evidence>
<dbReference type="SUPFAM" id="SSF50044">
    <property type="entry name" value="SH3-domain"/>
    <property type="match status" value="1"/>
</dbReference>
<evidence type="ECO:0000256" key="7">
    <source>
        <dbReference type="ARBA" id="ARBA00023010"/>
    </source>
</evidence>
<organism evidence="14">
    <name type="scientific">Magallana gigas</name>
    <name type="common">Pacific oyster</name>
    <name type="synonym">Crassostrea gigas</name>
    <dbReference type="NCBI Taxonomy" id="29159"/>
    <lineage>
        <taxon>Eukaryota</taxon>
        <taxon>Metazoa</taxon>
        <taxon>Spiralia</taxon>
        <taxon>Lophotrochozoa</taxon>
        <taxon>Mollusca</taxon>
        <taxon>Bivalvia</taxon>
        <taxon>Autobranchia</taxon>
        <taxon>Pteriomorphia</taxon>
        <taxon>Ostreida</taxon>
        <taxon>Ostreoidea</taxon>
        <taxon>Ostreidae</taxon>
        <taxon>Magallana</taxon>
    </lineage>
</organism>
<feature type="region of interest" description="Disordered" evidence="13">
    <location>
        <begin position="403"/>
        <end position="422"/>
    </location>
</feature>
<feature type="compositionally biased region" description="Polar residues" evidence="13">
    <location>
        <begin position="447"/>
        <end position="459"/>
    </location>
</feature>
<dbReference type="Gene3D" id="2.30.30.40">
    <property type="entry name" value="SH3 Domains"/>
    <property type="match status" value="1"/>
</dbReference>
<dbReference type="PANTHER" id="PTHR19332">
    <property type="entry name" value="PEROXISOMAL MEMBRANE PROTEIN PEX13"/>
    <property type="match status" value="1"/>
</dbReference>
<keyword evidence="3" id="KW-0813">Transport</keyword>
<dbReference type="SMART" id="SM00326">
    <property type="entry name" value="SH3"/>
    <property type="match status" value="1"/>
</dbReference>
<dbReference type="PANTHER" id="PTHR19332:SF1">
    <property type="entry name" value="PEROXISOMAL MEMBRANE PROTEIN PEX13"/>
    <property type="match status" value="1"/>
</dbReference>
<dbReference type="GO" id="GO:1990429">
    <property type="term" value="C:peroxisomal importomer complex"/>
    <property type="evidence" value="ECO:0007669"/>
    <property type="project" value="TreeGrafter"/>
</dbReference>
<dbReference type="GO" id="GO:0016560">
    <property type="term" value="P:protein import into peroxisome matrix, docking"/>
    <property type="evidence" value="ECO:0007669"/>
    <property type="project" value="InterPro"/>
</dbReference>
<dbReference type="InterPro" id="IPR001452">
    <property type="entry name" value="SH3_domain"/>
</dbReference>
<reference evidence="14" key="1">
    <citation type="journal article" date="2012" name="Nature">
        <title>The oyster genome reveals stress adaptation and complexity of shell formation.</title>
        <authorList>
            <person name="Zhang G."/>
            <person name="Fang X."/>
            <person name="Guo X."/>
            <person name="Li L."/>
            <person name="Luo R."/>
            <person name="Xu F."/>
            <person name="Yang P."/>
            <person name="Zhang L."/>
            <person name="Wang X."/>
            <person name="Qi H."/>
            <person name="Xiong Z."/>
            <person name="Que H."/>
            <person name="Xie Y."/>
            <person name="Holland P.W."/>
            <person name="Paps J."/>
            <person name="Zhu Y."/>
            <person name="Wu F."/>
            <person name="Chen Y."/>
            <person name="Wang J."/>
            <person name="Peng C."/>
            <person name="Meng J."/>
            <person name="Yang L."/>
            <person name="Liu J."/>
            <person name="Wen B."/>
            <person name="Zhang N."/>
            <person name="Huang Z."/>
            <person name="Zhu Q."/>
            <person name="Feng Y."/>
            <person name="Mount A."/>
            <person name="Hedgecock D."/>
            <person name="Xu Z."/>
            <person name="Liu Y."/>
            <person name="Domazet-Loso T."/>
            <person name="Du Y."/>
            <person name="Sun X."/>
            <person name="Zhang S."/>
            <person name="Liu B."/>
            <person name="Cheng P."/>
            <person name="Jiang X."/>
            <person name="Li J."/>
            <person name="Fan D."/>
            <person name="Wang W."/>
            <person name="Fu W."/>
            <person name="Wang T."/>
            <person name="Wang B."/>
            <person name="Zhang J."/>
            <person name="Peng Z."/>
            <person name="Li Y."/>
            <person name="Li N."/>
            <person name="Wang J."/>
            <person name="Chen M."/>
            <person name="He Y."/>
            <person name="Tan F."/>
            <person name="Song X."/>
            <person name="Zheng Q."/>
            <person name="Huang R."/>
            <person name="Yang H."/>
            <person name="Du X."/>
            <person name="Chen L."/>
            <person name="Yang M."/>
            <person name="Gaffney P.M."/>
            <person name="Wang S."/>
            <person name="Luo L."/>
            <person name="She Z."/>
            <person name="Ming Y."/>
            <person name="Huang W."/>
            <person name="Zhang S."/>
            <person name="Huang B."/>
            <person name="Zhang Y."/>
            <person name="Qu T."/>
            <person name="Ni P."/>
            <person name="Miao G."/>
            <person name="Wang J."/>
            <person name="Wang Q."/>
            <person name="Steinberg C.E."/>
            <person name="Wang H."/>
            <person name="Li N."/>
            <person name="Qian L."/>
            <person name="Zhang G."/>
            <person name="Li Y."/>
            <person name="Yang H."/>
            <person name="Liu X."/>
            <person name="Wang J."/>
            <person name="Yin Y."/>
            <person name="Wang J."/>
        </authorList>
    </citation>
    <scope>NUCLEOTIDE SEQUENCE [LARGE SCALE GENOMIC DNA]</scope>
    <source>
        <strain evidence="14">05x7-T-G4-1.051#20</strain>
    </source>
</reference>
<evidence type="ECO:0000256" key="9">
    <source>
        <dbReference type="ARBA" id="ARBA00023140"/>
    </source>
</evidence>
<evidence type="ECO:0000256" key="5">
    <source>
        <dbReference type="ARBA" id="ARBA00022927"/>
    </source>
</evidence>
<keyword evidence="2" id="KW-0728">SH3 domain</keyword>
<dbReference type="FunFam" id="2.30.30.40:FF:000109">
    <property type="entry name" value="Peroxisomal biogenesis factor 13"/>
    <property type="match status" value="1"/>
</dbReference>
<keyword evidence="4" id="KW-0812">Transmembrane</keyword>